<feature type="domain" description="Mei2-like C-terminal RNA recognition motif" evidence="2">
    <location>
        <begin position="271"/>
        <end position="329"/>
    </location>
</feature>
<organism evidence="3 4">
    <name type="scientific">Kalanchoe fedtschenkoi</name>
    <name type="common">Lavender scallops</name>
    <name type="synonym">South American air plant</name>
    <dbReference type="NCBI Taxonomy" id="63787"/>
    <lineage>
        <taxon>Eukaryota</taxon>
        <taxon>Viridiplantae</taxon>
        <taxon>Streptophyta</taxon>
        <taxon>Embryophyta</taxon>
        <taxon>Tracheophyta</taxon>
        <taxon>Spermatophyta</taxon>
        <taxon>Magnoliopsida</taxon>
        <taxon>eudicotyledons</taxon>
        <taxon>Gunneridae</taxon>
        <taxon>Pentapetalae</taxon>
        <taxon>Saxifragales</taxon>
        <taxon>Crassulaceae</taxon>
        <taxon>Kalanchoe</taxon>
    </lineage>
</organism>
<dbReference type="SUPFAM" id="SSF54928">
    <property type="entry name" value="RNA-binding domain, RBD"/>
    <property type="match status" value="1"/>
</dbReference>
<dbReference type="Proteomes" id="UP000594263">
    <property type="component" value="Unplaced"/>
</dbReference>
<dbReference type="GO" id="GO:0003676">
    <property type="term" value="F:nucleic acid binding"/>
    <property type="evidence" value="ECO:0007669"/>
    <property type="project" value="InterPro"/>
</dbReference>
<dbReference type="AlphaFoldDB" id="A0A7N0VAB9"/>
<evidence type="ECO:0000259" key="2">
    <source>
        <dbReference type="Pfam" id="PF04059"/>
    </source>
</evidence>
<protein>
    <recommendedName>
        <fullName evidence="2">Mei2-like C-terminal RNA recognition motif domain-containing protein</fullName>
    </recommendedName>
</protein>
<proteinExistence type="predicted"/>
<reference evidence="3" key="1">
    <citation type="submission" date="2021-01" db="UniProtKB">
        <authorList>
            <consortium name="EnsemblPlants"/>
        </authorList>
    </citation>
    <scope>IDENTIFICATION</scope>
</reference>
<evidence type="ECO:0000313" key="3">
    <source>
        <dbReference type="EnsemblPlants" id="Kaladp0262s0028.1.v1.1"/>
    </source>
</evidence>
<feature type="compositionally biased region" description="Pro residues" evidence="1">
    <location>
        <begin position="106"/>
        <end position="117"/>
    </location>
</feature>
<dbReference type="Pfam" id="PF04059">
    <property type="entry name" value="RRM_2"/>
    <property type="match status" value="1"/>
</dbReference>
<dbReference type="InterPro" id="IPR007201">
    <property type="entry name" value="Mei2-like_Rrm_C"/>
</dbReference>
<dbReference type="InterPro" id="IPR012677">
    <property type="entry name" value="Nucleotide-bd_a/b_plait_sf"/>
</dbReference>
<dbReference type="OMA" id="GACTAIN"/>
<keyword evidence="4" id="KW-1185">Reference proteome</keyword>
<feature type="region of interest" description="Disordered" evidence="1">
    <location>
        <begin position="101"/>
        <end position="186"/>
    </location>
</feature>
<name>A0A7N0VAB9_KALFE</name>
<accession>A0A7N0VAB9</accession>
<dbReference type="InterPro" id="IPR035979">
    <property type="entry name" value="RBD_domain_sf"/>
</dbReference>
<evidence type="ECO:0000313" key="4">
    <source>
        <dbReference type="Proteomes" id="UP000594263"/>
    </source>
</evidence>
<dbReference type="EnsemblPlants" id="Kaladp0262s0028.1.v1.1">
    <property type="protein sequence ID" value="Kaladp0262s0028.1.v1.1"/>
    <property type="gene ID" value="Kaladp0262s0028.v1.1"/>
</dbReference>
<dbReference type="Gramene" id="Kaladp0262s0028.1.v1.1">
    <property type="protein sequence ID" value="Kaladp0262s0028.1.v1.1"/>
    <property type="gene ID" value="Kaladp0262s0028.v1.1"/>
</dbReference>
<dbReference type="Gene3D" id="3.30.70.330">
    <property type="match status" value="1"/>
</dbReference>
<sequence length="402" mass="45388">MICIGKQSVLSTVRSSSMADRTCGLGACTAINGKQSRTLNPGAAEYIPVNYHSSGSPCGFFYYQQHPPAISVLAYPYTIFSLPRPPPPCYFPHISSLTPPSHCPQFIPPPPPPPRPQPVTQLSQQEPESRRLLEKAQAGGGSLGSLSYGSKRRTSRGGGVWKMKCGSSSEEPCHWPGKRSRNRAVKASAEDVEEPWRMVKYRACAKRGMKFEIEPVEKSTRRTTVMIRNIPSRYTREVMLSFLDWHCMEVNQKQKSDGPQEGVEAGGMLSAYDFFYMPMDFKTGLNKSYAFVNFTSPEAVWRFNTRCDGQKWELFRSNKTRQIALAKRQVLTADTHPSLYGHKIDLFYLQGIKELIEHFGKTVFECRSDEFLPIHFQPPRDGHTDTVPILVGKRVSKFSRHI</sequence>
<evidence type="ECO:0000256" key="1">
    <source>
        <dbReference type="SAM" id="MobiDB-lite"/>
    </source>
</evidence>